<feature type="domain" description="Non-reducing end beta-L-arabinofuranosidase-like GH127 middle" evidence="5">
    <location>
        <begin position="445"/>
        <end position="540"/>
    </location>
</feature>
<comment type="caution">
    <text evidence="6">The sequence shown here is derived from an EMBL/GenBank/DDBJ whole genome shotgun (WGS) entry which is preliminary data.</text>
</comment>
<dbReference type="PANTHER" id="PTHR31151">
    <property type="entry name" value="PROLINE-TRNA LIGASE (DUF1680)"/>
    <property type="match status" value="1"/>
</dbReference>
<dbReference type="RefSeq" id="WP_146401669.1">
    <property type="nucleotide sequence ID" value="NZ_SJPJ01000001.1"/>
</dbReference>
<accession>A0A5C5Z9W2</accession>
<dbReference type="PANTHER" id="PTHR31151:SF0">
    <property type="entry name" value="PROLINE-TRNA LIGASE (DUF1680)"/>
    <property type="match status" value="1"/>
</dbReference>
<dbReference type="InterPro" id="IPR012878">
    <property type="entry name" value="Beta-AFase-like_GH127_cat"/>
</dbReference>
<protein>
    <submittedName>
        <fullName evidence="6">Non-reducing end beta-L-arabinofuranosidase</fullName>
        <ecNumber evidence="6">3.2.1.185</ecNumber>
    </submittedName>
</protein>
<evidence type="ECO:0000259" key="3">
    <source>
        <dbReference type="Pfam" id="PF16375"/>
    </source>
</evidence>
<evidence type="ECO:0000259" key="2">
    <source>
        <dbReference type="Pfam" id="PF07944"/>
    </source>
</evidence>
<feature type="chain" id="PRO_5022922442" evidence="1">
    <location>
        <begin position="37"/>
        <end position="816"/>
    </location>
</feature>
<feature type="signal peptide" evidence="1">
    <location>
        <begin position="1"/>
        <end position="36"/>
    </location>
</feature>
<keyword evidence="1" id="KW-0732">Signal</keyword>
<dbReference type="EMBL" id="SJPJ01000001">
    <property type="protein sequence ID" value="TWT84114.1"/>
    <property type="molecule type" value="Genomic_DNA"/>
</dbReference>
<evidence type="ECO:0000313" key="7">
    <source>
        <dbReference type="Proteomes" id="UP000315010"/>
    </source>
</evidence>
<name>A0A5C5Z9W2_9BACT</name>
<evidence type="ECO:0000259" key="5">
    <source>
        <dbReference type="Pfam" id="PF20736"/>
    </source>
</evidence>
<evidence type="ECO:0000256" key="1">
    <source>
        <dbReference type="SAM" id="SignalP"/>
    </source>
</evidence>
<reference evidence="6 7" key="1">
    <citation type="submission" date="2019-02" db="EMBL/GenBank/DDBJ databases">
        <title>Deep-cultivation of Planctomycetes and their phenomic and genomic characterization uncovers novel biology.</title>
        <authorList>
            <person name="Wiegand S."/>
            <person name="Jogler M."/>
            <person name="Boedeker C."/>
            <person name="Pinto D."/>
            <person name="Vollmers J."/>
            <person name="Rivas-Marin E."/>
            <person name="Kohn T."/>
            <person name="Peeters S.H."/>
            <person name="Heuer A."/>
            <person name="Rast P."/>
            <person name="Oberbeckmann S."/>
            <person name="Bunk B."/>
            <person name="Jeske O."/>
            <person name="Meyerdierks A."/>
            <person name="Storesund J.E."/>
            <person name="Kallscheuer N."/>
            <person name="Luecker S."/>
            <person name="Lage O.M."/>
            <person name="Pohl T."/>
            <person name="Merkel B.J."/>
            <person name="Hornburger P."/>
            <person name="Mueller R.-W."/>
            <person name="Bruemmer F."/>
            <person name="Labrenz M."/>
            <person name="Spormann A.M."/>
            <person name="Op Den Camp H."/>
            <person name="Overmann J."/>
            <person name="Amann R."/>
            <person name="Jetten M.S.M."/>
            <person name="Mascher T."/>
            <person name="Medema M.H."/>
            <person name="Devos D.P."/>
            <person name="Kaster A.-K."/>
            <person name="Ovreas L."/>
            <person name="Rohde M."/>
            <person name="Galperin M.Y."/>
            <person name="Jogler C."/>
        </authorList>
    </citation>
    <scope>NUCLEOTIDE SEQUENCE [LARGE SCALE GENOMIC DNA]</scope>
    <source>
        <strain evidence="6 7">CA13</strain>
    </source>
</reference>
<dbReference type="Proteomes" id="UP000315010">
    <property type="component" value="Unassembled WGS sequence"/>
</dbReference>
<keyword evidence="7" id="KW-1185">Reference proteome</keyword>
<dbReference type="Pfam" id="PF20620">
    <property type="entry name" value="DUF6805"/>
    <property type="match status" value="1"/>
</dbReference>
<gene>
    <name evidence="6" type="primary">hypBA1_10</name>
    <name evidence="6" type="ORF">CA13_55900</name>
</gene>
<dbReference type="GO" id="GO:0005975">
    <property type="term" value="P:carbohydrate metabolic process"/>
    <property type="evidence" value="ECO:0007669"/>
    <property type="project" value="InterPro"/>
</dbReference>
<evidence type="ECO:0000313" key="6">
    <source>
        <dbReference type="EMBL" id="TWT84114.1"/>
    </source>
</evidence>
<feature type="domain" description="Non-reducing end beta-L-arabinofuranosidase-like GH127 catalytic" evidence="2">
    <location>
        <begin position="52"/>
        <end position="435"/>
    </location>
</feature>
<dbReference type="InterPro" id="IPR032275">
    <property type="entry name" value="DUF4986"/>
</dbReference>
<organism evidence="6 7">
    <name type="scientific">Novipirellula herctigrandis</name>
    <dbReference type="NCBI Taxonomy" id="2527986"/>
    <lineage>
        <taxon>Bacteria</taxon>
        <taxon>Pseudomonadati</taxon>
        <taxon>Planctomycetota</taxon>
        <taxon>Planctomycetia</taxon>
        <taxon>Pirellulales</taxon>
        <taxon>Pirellulaceae</taxon>
        <taxon>Novipirellula</taxon>
    </lineage>
</organism>
<dbReference type="OrthoDB" id="9757939at2"/>
<dbReference type="Pfam" id="PF16375">
    <property type="entry name" value="DUF4986"/>
    <property type="match status" value="1"/>
</dbReference>
<dbReference type="Pfam" id="PF07944">
    <property type="entry name" value="Beta-AFase-like_GH127_cat"/>
    <property type="match status" value="1"/>
</dbReference>
<feature type="domain" description="Glycoside hydrolase GH146 substrate-binding" evidence="4">
    <location>
        <begin position="679"/>
        <end position="808"/>
    </location>
</feature>
<sequence length="816" mass="91309" precursor="true">MRRLTSNHALSVVALSVLVPALTLTMMLTQTTSATAASPTVRQEAQMFPLSSVRVLDGYFSAAVAANRSYLLAHDPDRLLSPFLREAGLEPKAPSYGNWEGSGLDGHTAGHYLSALAFMIASGSDTPDGEFRKRLDYMLAELEHCQRASGDGYIGGVPGSRELWREVSSGHIDAHGFGINGKWVPWYNLHKTFAGLRDAYLVAGSEKAREILVRYGKWCTHLVSNLDEDQMQNMLRAEHGGMNEVMADIFAITKDEEFLGVARRFNHKEVLDPLLAKIDRLTGMHANTQIPKVIGLERIAALSGDEKVHVGARFFWETVTQHRSVAFGGNSVSEHFNDPHDFSRVVEHREGPETCNTYNMLRLTEQLFASEPQAAYADYYERALYNHILAAINPRTAGYVYFTPLRPDHYRVYSQPEQAFWCCVGSGMENPGKYGQFIYARGKDGIYVNLFIASELTVSDNVTLHQETAFPDEPRTRLCMTLKEPSTFTLHLRHPVWANEGDFVVHVNGKPIVISSQPSSYVEIRREWKDGDVVDVELPMRTTVEPLPDGSLWSAIMHGPILLAAPSETQDLVGLRADDSRMGHIANGPLTPLDRVPVLIGTDENVSAHVKPDVEAGPMHFRIMDIVEPDDAEGVKLVPFYRLHDSRYQMYWQVTTEERYKERRERLAAQEHAKAAFLSATLDSVAIGEQQPEVEHQFVGEGTETGVHQGRRWRHGEWFQYTLNTKGEQKVDLVVTYWGGDSGRRFDILANQNPLASVELSGTEPDQFMVKRYSIPTSLLNAAPDGQLTIKFVATQWVAGGIYDVRLMKPDVAIKP</sequence>
<dbReference type="InterPro" id="IPR046544">
    <property type="entry name" value="GH146_SB_dom"/>
</dbReference>
<dbReference type="InterPro" id="IPR008928">
    <property type="entry name" value="6-hairpin_glycosidase_sf"/>
</dbReference>
<dbReference type="SUPFAM" id="SSF48208">
    <property type="entry name" value="Six-hairpin glycosidases"/>
    <property type="match status" value="1"/>
</dbReference>
<feature type="domain" description="DUF4986" evidence="3">
    <location>
        <begin position="569"/>
        <end position="652"/>
    </location>
</feature>
<keyword evidence="6" id="KW-0326">Glycosidase</keyword>
<dbReference type="Pfam" id="PF20736">
    <property type="entry name" value="Glyco_hydro127M"/>
    <property type="match status" value="1"/>
</dbReference>
<dbReference type="InterPro" id="IPR049046">
    <property type="entry name" value="Beta-AFase-like_GH127_middle"/>
</dbReference>
<evidence type="ECO:0000259" key="4">
    <source>
        <dbReference type="Pfam" id="PF20620"/>
    </source>
</evidence>
<dbReference type="EC" id="3.2.1.185" evidence="6"/>
<proteinExistence type="predicted"/>
<dbReference type="GO" id="GO:0102478">
    <property type="term" value="F:beta-L-arabinofuranosidase activity"/>
    <property type="evidence" value="ECO:0007669"/>
    <property type="project" value="UniProtKB-EC"/>
</dbReference>
<keyword evidence="6" id="KW-0378">Hydrolase</keyword>
<dbReference type="AlphaFoldDB" id="A0A5C5Z9W2"/>